<evidence type="ECO:0000313" key="1">
    <source>
        <dbReference type="EMBL" id="EUD64552.1"/>
    </source>
</evidence>
<proteinExistence type="predicted"/>
<sequence length="88" mass="10053">MSQCFIGPEEAAYNTGISIGNPNLNSYMKGPQVTEQGPTRSIYVRVSLDPSLRRIEVDYAGIIPRDTLRRDEDQMSKEVKRVTWIQKH</sequence>
<evidence type="ECO:0000313" key="2">
    <source>
        <dbReference type="Proteomes" id="UP000030640"/>
    </source>
</evidence>
<dbReference type="Proteomes" id="UP000030640">
    <property type="component" value="Unassembled WGS sequence"/>
</dbReference>
<dbReference type="GeneID" id="20040342"/>
<organism evidence="1 2">
    <name type="scientific">Plasmodium inui San Antonio 1</name>
    <dbReference type="NCBI Taxonomy" id="1237626"/>
    <lineage>
        <taxon>Eukaryota</taxon>
        <taxon>Sar</taxon>
        <taxon>Alveolata</taxon>
        <taxon>Apicomplexa</taxon>
        <taxon>Aconoidasida</taxon>
        <taxon>Haemosporida</taxon>
        <taxon>Plasmodiidae</taxon>
        <taxon>Plasmodium</taxon>
        <taxon>Plasmodium (Plasmodium)</taxon>
    </lineage>
</organism>
<accession>W6ZUX5</accession>
<dbReference type="VEuPathDB" id="PlasmoDB:C922_05068"/>
<name>W6ZUX5_9APIC</name>
<keyword evidence="2" id="KW-1185">Reference proteome</keyword>
<reference evidence="1 2" key="1">
    <citation type="submission" date="2013-02" db="EMBL/GenBank/DDBJ databases">
        <title>The Genome Sequence of Plasmodium inui San Antonio 1.</title>
        <authorList>
            <consortium name="The Broad Institute Genome Sequencing Platform"/>
            <consortium name="The Broad Institute Genome Sequencing Center for Infectious Disease"/>
            <person name="Neafsey D."/>
            <person name="Cheeseman I."/>
            <person name="Volkman S."/>
            <person name="Adams J."/>
            <person name="Walker B."/>
            <person name="Young S.K."/>
            <person name="Zeng Q."/>
            <person name="Gargeya S."/>
            <person name="Fitzgerald M."/>
            <person name="Haas B."/>
            <person name="Abouelleil A."/>
            <person name="Alvarado L."/>
            <person name="Arachchi H.M."/>
            <person name="Berlin A.M."/>
            <person name="Chapman S.B."/>
            <person name="Dewar J."/>
            <person name="Goldberg J."/>
            <person name="Griggs A."/>
            <person name="Gujja S."/>
            <person name="Hansen M."/>
            <person name="Howarth C."/>
            <person name="Imamovic A."/>
            <person name="Larimer J."/>
            <person name="McCowan C."/>
            <person name="Murphy C."/>
            <person name="Neiman D."/>
            <person name="Pearson M."/>
            <person name="Priest M."/>
            <person name="Roberts A."/>
            <person name="Saif S."/>
            <person name="Shea T."/>
            <person name="Sisk P."/>
            <person name="Sykes S."/>
            <person name="Wortman J."/>
            <person name="Nusbaum C."/>
            <person name="Birren B."/>
        </authorList>
    </citation>
    <scope>NUCLEOTIDE SEQUENCE [LARGE SCALE GENOMIC DNA]</scope>
    <source>
        <strain evidence="1 2">San Antonio 1</strain>
    </source>
</reference>
<dbReference type="EMBL" id="KI965495">
    <property type="protein sequence ID" value="EUD64552.1"/>
    <property type="molecule type" value="Genomic_DNA"/>
</dbReference>
<dbReference type="AlphaFoldDB" id="W6ZUX5"/>
<dbReference type="RefSeq" id="XP_008818863.1">
    <property type="nucleotide sequence ID" value="XM_008820641.1"/>
</dbReference>
<gene>
    <name evidence="1" type="ORF">C922_05068</name>
</gene>
<protein>
    <submittedName>
        <fullName evidence="1">Uncharacterized protein</fullName>
    </submittedName>
</protein>